<dbReference type="EMBL" id="JBHRZF010000206">
    <property type="protein sequence ID" value="MFC3862634.1"/>
    <property type="molecule type" value="Genomic_DNA"/>
</dbReference>
<gene>
    <name evidence="1" type="ORF">ACFOPQ_17860</name>
</gene>
<dbReference type="Proteomes" id="UP001595748">
    <property type="component" value="Unassembled WGS sequence"/>
</dbReference>
<accession>A0ABV8AB04</accession>
<comment type="caution">
    <text evidence="1">The sequence shown here is derived from an EMBL/GenBank/DDBJ whole genome shotgun (WGS) entry which is preliminary data.</text>
</comment>
<evidence type="ECO:0000313" key="2">
    <source>
        <dbReference type="Proteomes" id="UP001595748"/>
    </source>
</evidence>
<proteinExistence type="predicted"/>
<name>A0ABV8AB04_9DEIO</name>
<reference evidence="2" key="1">
    <citation type="journal article" date="2019" name="Int. J. Syst. Evol. Microbiol.">
        <title>The Global Catalogue of Microorganisms (GCM) 10K type strain sequencing project: providing services to taxonomists for standard genome sequencing and annotation.</title>
        <authorList>
            <consortium name="The Broad Institute Genomics Platform"/>
            <consortium name="The Broad Institute Genome Sequencing Center for Infectious Disease"/>
            <person name="Wu L."/>
            <person name="Ma J."/>
        </authorList>
    </citation>
    <scope>NUCLEOTIDE SEQUENCE [LARGE SCALE GENOMIC DNA]</scope>
    <source>
        <strain evidence="2">CCTCC AB 2013263</strain>
    </source>
</reference>
<protein>
    <submittedName>
        <fullName evidence="1">Uncharacterized protein</fullName>
    </submittedName>
</protein>
<dbReference type="RefSeq" id="WP_380080576.1">
    <property type="nucleotide sequence ID" value="NZ_JBHRZF010000206.1"/>
</dbReference>
<evidence type="ECO:0000313" key="1">
    <source>
        <dbReference type="EMBL" id="MFC3862634.1"/>
    </source>
</evidence>
<sequence length="70" mass="8414">MAGIIEKGDLFCERRRAVETLLPLAGQHTPELVPDLQALLEADWIERDDLRRVKWRWWKRRFFSPGRLVR</sequence>
<keyword evidence="2" id="KW-1185">Reference proteome</keyword>
<organism evidence="1 2">
    <name type="scientific">Deinococcus antarcticus</name>
    <dbReference type="NCBI Taxonomy" id="1298767"/>
    <lineage>
        <taxon>Bacteria</taxon>
        <taxon>Thermotogati</taxon>
        <taxon>Deinococcota</taxon>
        <taxon>Deinococci</taxon>
        <taxon>Deinococcales</taxon>
        <taxon>Deinococcaceae</taxon>
        <taxon>Deinococcus</taxon>
    </lineage>
</organism>